<dbReference type="PROSITE" id="PS51186">
    <property type="entry name" value="GNAT"/>
    <property type="match status" value="1"/>
</dbReference>
<dbReference type="CDD" id="cd04301">
    <property type="entry name" value="NAT_SF"/>
    <property type="match status" value="1"/>
</dbReference>
<dbReference type="OrthoDB" id="4738875at2759"/>
<name>A0A6A5YMI6_9PLEO</name>
<dbReference type="Pfam" id="PF00583">
    <property type="entry name" value="Acetyltransf_1"/>
    <property type="match status" value="1"/>
</dbReference>
<sequence>MSSASQISIVRLEDADFPTAFEVMSKSFGSDAPFINAYFPKHDTPAGQEQGYKRLLAWKQASSDSTFLKAVKGDVIVGIAVWTLMTEPPPQTLEEVEGKEELPKIWADEKDREWMTRLWKSYVVPRTKVVNDTGGRGVYVLELLAVHPGYQRLGAGKALVKWGTDAADREGLKSIVEGTLVARRLYESCGLVAHIEEMHFDVGEGFEDRTVPKLVFLVREPQV</sequence>
<dbReference type="Gene3D" id="3.40.630.30">
    <property type="match status" value="1"/>
</dbReference>
<dbReference type="InterPro" id="IPR016181">
    <property type="entry name" value="Acyl_CoA_acyltransferase"/>
</dbReference>
<dbReference type="GO" id="GO:0016747">
    <property type="term" value="F:acyltransferase activity, transferring groups other than amino-acyl groups"/>
    <property type="evidence" value="ECO:0007669"/>
    <property type="project" value="InterPro"/>
</dbReference>
<reference evidence="2" key="1">
    <citation type="journal article" date="2020" name="Stud. Mycol.">
        <title>101 Dothideomycetes genomes: a test case for predicting lifestyles and emergence of pathogens.</title>
        <authorList>
            <person name="Haridas S."/>
            <person name="Albert R."/>
            <person name="Binder M."/>
            <person name="Bloem J."/>
            <person name="Labutti K."/>
            <person name="Salamov A."/>
            <person name="Andreopoulos B."/>
            <person name="Baker S."/>
            <person name="Barry K."/>
            <person name="Bills G."/>
            <person name="Bluhm B."/>
            <person name="Cannon C."/>
            <person name="Castanera R."/>
            <person name="Culley D."/>
            <person name="Daum C."/>
            <person name="Ezra D."/>
            <person name="Gonzalez J."/>
            <person name="Henrissat B."/>
            <person name="Kuo A."/>
            <person name="Liang C."/>
            <person name="Lipzen A."/>
            <person name="Lutzoni F."/>
            <person name="Magnuson J."/>
            <person name="Mondo S."/>
            <person name="Nolan M."/>
            <person name="Ohm R."/>
            <person name="Pangilinan J."/>
            <person name="Park H.-J."/>
            <person name="Ramirez L."/>
            <person name="Alfaro M."/>
            <person name="Sun H."/>
            <person name="Tritt A."/>
            <person name="Yoshinaga Y."/>
            <person name="Zwiers L.-H."/>
            <person name="Turgeon B."/>
            <person name="Goodwin S."/>
            <person name="Spatafora J."/>
            <person name="Crous P."/>
            <person name="Grigoriev I."/>
        </authorList>
    </citation>
    <scope>NUCLEOTIDE SEQUENCE</scope>
    <source>
        <strain evidence="2">CBS 627.86</strain>
    </source>
</reference>
<dbReference type="PANTHER" id="PTHR42791">
    <property type="entry name" value="GNAT FAMILY ACETYLTRANSFERASE"/>
    <property type="match status" value="1"/>
</dbReference>
<proteinExistence type="predicted"/>
<dbReference type="InterPro" id="IPR052523">
    <property type="entry name" value="Trichothecene_AcTrans"/>
</dbReference>
<feature type="domain" description="N-acetyltransferase" evidence="1">
    <location>
        <begin position="83"/>
        <end position="212"/>
    </location>
</feature>
<keyword evidence="3" id="KW-1185">Reference proteome</keyword>
<dbReference type="SUPFAM" id="SSF55729">
    <property type="entry name" value="Acyl-CoA N-acyltransferases (Nat)"/>
    <property type="match status" value="1"/>
</dbReference>
<evidence type="ECO:0000259" key="1">
    <source>
        <dbReference type="PROSITE" id="PS51186"/>
    </source>
</evidence>
<dbReference type="Proteomes" id="UP000799770">
    <property type="component" value="Unassembled WGS sequence"/>
</dbReference>
<evidence type="ECO:0000313" key="2">
    <source>
        <dbReference type="EMBL" id="KAF2108183.1"/>
    </source>
</evidence>
<organism evidence="2 3">
    <name type="scientific">Lophiotrema nucula</name>
    <dbReference type="NCBI Taxonomy" id="690887"/>
    <lineage>
        <taxon>Eukaryota</taxon>
        <taxon>Fungi</taxon>
        <taxon>Dikarya</taxon>
        <taxon>Ascomycota</taxon>
        <taxon>Pezizomycotina</taxon>
        <taxon>Dothideomycetes</taxon>
        <taxon>Pleosporomycetidae</taxon>
        <taxon>Pleosporales</taxon>
        <taxon>Lophiotremataceae</taxon>
        <taxon>Lophiotrema</taxon>
    </lineage>
</organism>
<accession>A0A6A5YMI6</accession>
<dbReference type="InterPro" id="IPR000182">
    <property type="entry name" value="GNAT_dom"/>
</dbReference>
<gene>
    <name evidence="2" type="ORF">BDV96DRAFT_637013</name>
</gene>
<protein>
    <submittedName>
        <fullName evidence="2">Acyl-CoA N-acyltransferase</fullName>
    </submittedName>
</protein>
<keyword evidence="2" id="KW-0012">Acyltransferase</keyword>
<dbReference type="PANTHER" id="PTHR42791:SF14">
    <property type="entry name" value="N-ACETYLTRANSFERASE DOMAIN-CONTAINING PROTEIN"/>
    <property type="match status" value="1"/>
</dbReference>
<dbReference type="AlphaFoldDB" id="A0A6A5YMI6"/>
<keyword evidence="2" id="KW-0808">Transferase</keyword>
<dbReference type="EMBL" id="ML977349">
    <property type="protein sequence ID" value="KAF2108183.1"/>
    <property type="molecule type" value="Genomic_DNA"/>
</dbReference>
<evidence type="ECO:0000313" key="3">
    <source>
        <dbReference type="Proteomes" id="UP000799770"/>
    </source>
</evidence>